<protein>
    <submittedName>
        <fullName evidence="3">Tripartite-type tricarboxylate transporter receptor subunit TctC</fullName>
    </submittedName>
</protein>
<proteinExistence type="inferred from homology"/>
<dbReference type="InterPro" id="IPR005064">
    <property type="entry name" value="BUG"/>
</dbReference>
<evidence type="ECO:0000313" key="3">
    <source>
        <dbReference type="EMBL" id="NYE84171.1"/>
    </source>
</evidence>
<keyword evidence="2" id="KW-0732">Signal</keyword>
<dbReference type="Gene3D" id="3.40.190.10">
    <property type="entry name" value="Periplasmic binding protein-like II"/>
    <property type="match status" value="1"/>
</dbReference>
<dbReference type="SUPFAM" id="SSF53850">
    <property type="entry name" value="Periplasmic binding protein-like II"/>
    <property type="match status" value="1"/>
</dbReference>
<comment type="similarity">
    <text evidence="1">Belongs to the UPF0065 (bug) family.</text>
</comment>
<dbReference type="PIRSF" id="PIRSF017082">
    <property type="entry name" value="YflP"/>
    <property type="match status" value="1"/>
</dbReference>
<dbReference type="Gene3D" id="3.40.190.150">
    <property type="entry name" value="Bordetella uptake gene, domain 1"/>
    <property type="match status" value="1"/>
</dbReference>
<dbReference type="AlphaFoldDB" id="A0A7Y9IW62"/>
<evidence type="ECO:0000256" key="1">
    <source>
        <dbReference type="ARBA" id="ARBA00006987"/>
    </source>
</evidence>
<dbReference type="EMBL" id="JACBYR010000001">
    <property type="protein sequence ID" value="NYE84171.1"/>
    <property type="molecule type" value="Genomic_DNA"/>
</dbReference>
<feature type="signal peptide" evidence="2">
    <location>
        <begin position="1"/>
        <end position="23"/>
    </location>
</feature>
<keyword evidence="3" id="KW-0675">Receptor</keyword>
<keyword evidence="4" id="KW-1185">Reference proteome</keyword>
<evidence type="ECO:0000256" key="2">
    <source>
        <dbReference type="SAM" id="SignalP"/>
    </source>
</evidence>
<dbReference type="PANTHER" id="PTHR42928">
    <property type="entry name" value="TRICARBOXYLATE-BINDING PROTEIN"/>
    <property type="match status" value="1"/>
</dbReference>
<organism evidence="3 4">
    <name type="scientific">Pigmentiphaga litoralis</name>
    <dbReference type="NCBI Taxonomy" id="516702"/>
    <lineage>
        <taxon>Bacteria</taxon>
        <taxon>Pseudomonadati</taxon>
        <taxon>Pseudomonadota</taxon>
        <taxon>Betaproteobacteria</taxon>
        <taxon>Burkholderiales</taxon>
        <taxon>Alcaligenaceae</taxon>
        <taxon>Pigmentiphaga</taxon>
    </lineage>
</organism>
<dbReference type="Proteomes" id="UP000542125">
    <property type="component" value="Unassembled WGS sequence"/>
</dbReference>
<name>A0A7Y9IW62_9BURK</name>
<sequence>MNTRHAGIVVAAAMALAPLAATAQDAFPSRPIKITVGFPAGSSTDVATRVIANSLADTLGQSVVVENKPGASSDIAARQVAGSPPDGYALFVVTIANAINTSSKSTSFIDVTRSFSPVAMMGNVPNVLVAHPSLKVKTVPELIAAAKAKPGGITFASSGNGTSPHLAGELFASMAGVQLLHIPYRGSSPAVADLLGGQVAIMFGPASTVLPHIQAGKLEALGVASPARTATLPTVPTIAEAGLKGFDSSVWFGLAAPVGTPEAVTRKLVEAVKAAVNATQVKAQFQAQGIEPVDAGPAQFGRYIGTEVDKYAKVMQAAGVKLD</sequence>
<comment type="caution">
    <text evidence="3">The sequence shown here is derived from an EMBL/GenBank/DDBJ whole genome shotgun (WGS) entry which is preliminary data.</text>
</comment>
<dbReference type="RefSeq" id="WP_179587894.1">
    <property type="nucleotide sequence ID" value="NZ_JACBYR010000001.1"/>
</dbReference>
<dbReference type="Pfam" id="PF03401">
    <property type="entry name" value="TctC"/>
    <property type="match status" value="1"/>
</dbReference>
<gene>
    <name evidence="3" type="ORF">FHW18_003442</name>
</gene>
<dbReference type="PANTHER" id="PTHR42928:SF5">
    <property type="entry name" value="BLR1237 PROTEIN"/>
    <property type="match status" value="1"/>
</dbReference>
<feature type="chain" id="PRO_5030839113" evidence="2">
    <location>
        <begin position="24"/>
        <end position="323"/>
    </location>
</feature>
<evidence type="ECO:0000313" key="4">
    <source>
        <dbReference type="Proteomes" id="UP000542125"/>
    </source>
</evidence>
<dbReference type="InterPro" id="IPR042100">
    <property type="entry name" value="Bug_dom1"/>
</dbReference>
<accession>A0A7Y9IW62</accession>
<dbReference type="CDD" id="cd13578">
    <property type="entry name" value="PBP2_Bug27"/>
    <property type="match status" value="1"/>
</dbReference>
<reference evidence="3 4" key="1">
    <citation type="submission" date="2020-07" db="EMBL/GenBank/DDBJ databases">
        <title>Genomic Encyclopedia of Type Strains, Phase IV (KMG-V): Genome sequencing to study the core and pangenomes of soil and plant-associated prokaryotes.</title>
        <authorList>
            <person name="Whitman W."/>
        </authorList>
    </citation>
    <scope>NUCLEOTIDE SEQUENCE [LARGE SCALE GENOMIC DNA]</scope>
    <source>
        <strain evidence="3 4">SAS40</strain>
    </source>
</reference>